<reference evidence="3" key="2">
    <citation type="submission" date="2014-02" db="EMBL/GenBank/DDBJ databases">
        <title>Complete DNA sequence of /Kuraishia capsulata/ illustrates novel genomic features among budding yeasts (/Saccharomycotina/).</title>
        <authorList>
            <person name="Morales L."/>
            <person name="Noel B."/>
            <person name="Porcel B."/>
            <person name="Marcet-Houben M."/>
            <person name="Hullo M-F."/>
            <person name="Sacerdot C."/>
            <person name="Tekaia F."/>
            <person name="Leh-Louis V."/>
            <person name="Despons L."/>
            <person name="Khanna V."/>
            <person name="Aury J-M."/>
            <person name="Barbe V."/>
            <person name="Couloux A."/>
            <person name="Labadie K."/>
            <person name="Pelletier E."/>
            <person name="Souciet J-L."/>
            <person name="Boekhout T."/>
            <person name="Gabaldon T."/>
            <person name="Wincker P."/>
            <person name="Dujon B."/>
        </authorList>
    </citation>
    <scope>NUCLEOTIDE SEQUENCE</scope>
    <source>
        <strain evidence="3">CBS 1993</strain>
    </source>
</reference>
<feature type="region of interest" description="Disordered" evidence="1">
    <location>
        <begin position="189"/>
        <end position="218"/>
    </location>
</feature>
<sequence>MSVIYQATSSSRQVDGCFTPSIETNSVSKNVLKPRSKLDFVQTPNSSTIPSPPLSPTTSNYDGKFADLVMSPFRMELPERGSTPSLEELVEKAVNVEPFPIQDLSKTELCINPWSDLNKPGYKKRQLSFLRQYKLNGAKSNSAAIRRKFATVNRRRYYVSDDTDVTASAAEERVRTRRVARERTVEFDDSDVSSANNTVRSVAPSTPKRHRAIKTSSPRVDSPSLPIYNYEAITDYCPPLDSLPANNTKCLKTEWKGQPMDLSQDPLIGKLHPAEVVLASVLRLPGNVYLDSKRRLFAEKVSRSRKGLPFRRTDAQKACKIDVNKASRLFAAFEKVGWLQDKNFTKFM</sequence>
<dbReference type="GO" id="GO:0003682">
    <property type="term" value="F:chromatin binding"/>
    <property type="evidence" value="ECO:0007669"/>
    <property type="project" value="TreeGrafter"/>
</dbReference>
<reference evidence="3" key="1">
    <citation type="submission" date="2013-12" db="EMBL/GenBank/DDBJ databases">
        <authorList>
            <person name="Genoscope - CEA"/>
        </authorList>
    </citation>
    <scope>NUCLEOTIDE SEQUENCE</scope>
    <source>
        <strain evidence="3">CBS 1993</strain>
    </source>
</reference>
<evidence type="ECO:0000313" key="4">
    <source>
        <dbReference type="Proteomes" id="UP000019384"/>
    </source>
</evidence>
<evidence type="ECO:0000256" key="1">
    <source>
        <dbReference type="SAM" id="MobiDB-lite"/>
    </source>
</evidence>
<dbReference type="EMBL" id="HG793126">
    <property type="protein sequence ID" value="CDK25339.1"/>
    <property type="molecule type" value="Genomic_DNA"/>
</dbReference>
<dbReference type="GO" id="GO:0003713">
    <property type="term" value="F:transcription coactivator activity"/>
    <property type="evidence" value="ECO:0007669"/>
    <property type="project" value="TreeGrafter"/>
</dbReference>
<dbReference type="SUPFAM" id="SSF46689">
    <property type="entry name" value="Homeodomain-like"/>
    <property type="match status" value="1"/>
</dbReference>
<evidence type="ECO:0000313" key="3">
    <source>
        <dbReference type="EMBL" id="CDK25339.1"/>
    </source>
</evidence>
<accession>W6MGP5</accession>
<dbReference type="PROSITE" id="PS50934">
    <property type="entry name" value="SWIRM"/>
    <property type="match status" value="1"/>
</dbReference>
<dbReference type="PANTHER" id="PTHR12374:SF21">
    <property type="entry name" value="SWIRM DOMAIN-CONTAINING PROTEIN FUN19-RELATED"/>
    <property type="match status" value="1"/>
</dbReference>
<proteinExistence type="predicted"/>
<dbReference type="STRING" id="1382522.W6MGP5"/>
<dbReference type="Proteomes" id="UP000019384">
    <property type="component" value="Unassembled WGS sequence"/>
</dbReference>
<dbReference type="Pfam" id="PF04433">
    <property type="entry name" value="SWIRM"/>
    <property type="match status" value="1"/>
</dbReference>
<dbReference type="GeneID" id="34518739"/>
<dbReference type="Gene3D" id="1.10.10.10">
    <property type="entry name" value="Winged helix-like DNA-binding domain superfamily/Winged helix DNA-binding domain"/>
    <property type="match status" value="1"/>
</dbReference>
<dbReference type="GO" id="GO:0070210">
    <property type="term" value="C:Rpd3L-Expanded complex"/>
    <property type="evidence" value="ECO:0007669"/>
    <property type="project" value="TreeGrafter"/>
</dbReference>
<dbReference type="HOGENOM" id="CLU_042442_0_1_1"/>
<feature type="compositionally biased region" description="Polar residues" evidence="1">
    <location>
        <begin position="192"/>
        <end position="204"/>
    </location>
</feature>
<evidence type="ECO:0000259" key="2">
    <source>
        <dbReference type="PROSITE" id="PS50934"/>
    </source>
</evidence>
<dbReference type="GO" id="GO:0006357">
    <property type="term" value="P:regulation of transcription by RNA polymerase II"/>
    <property type="evidence" value="ECO:0007669"/>
    <property type="project" value="TreeGrafter"/>
</dbReference>
<dbReference type="RefSeq" id="XP_022457351.1">
    <property type="nucleotide sequence ID" value="XM_022603473.1"/>
</dbReference>
<keyword evidence="4" id="KW-1185">Reference proteome</keyword>
<dbReference type="InterPro" id="IPR007526">
    <property type="entry name" value="SWIRM"/>
</dbReference>
<dbReference type="AlphaFoldDB" id="W6MGP5"/>
<feature type="domain" description="SWIRM" evidence="2">
    <location>
        <begin position="251"/>
        <end position="348"/>
    </location>
</feature>
<dbReference type="PANTHER" id="PTHR12374">
    <property type="entry name" value="TRANSCRIPTIONAL ADAPTOR 2 ADA2 -RELATED"/>
    <property type="match status" value="1"/>
</dbReference>
<dbReference type="InterPro" id="IPR009057">
    <property type="entry name" value="Homeodomain-like_sf"/>
</dbReference>
<dbReference type="OrthoDB" id="5598695at2759"/>
<protein>
    <recommendedName>
        <fullName evidence="2">SWIRM domain-containing protein</fullName>
    </recommendedName>
</protein>
<dbReference type="GO" id="GO:0006338">
    <property type="term" value="P:chromatin remodeling"/>
    <property type="evidence" value="ECO:0007669"/>
    <property type="project" value="TreeGrafter"/>
</dbReference>
<dbReference type="FunFam" id="1.10.10.10:FF:000087">
    <property type="entry name" value="Transcriptional adapter 2"/>
    <property type="match status" value="1"/>
</dbReference>
<gene>
    <name evidence="3" type="ORF">KUCA_T00001308001</name>
</gene>
<organism evidence="3 4">
    <name type="scientific">Kuraishia capsulata CBS 1993</name>
    <dbReference type="NCBI Taxonomy" id="1382522"/>
    <lineage>
        <taxon>Eukaryota</taxon>
        <taxon>Fungi</taxon>
        <taxon>Dikarya</taxon>
        <taxon>Ascomycota</taxon>
        <taxon>Saccharomycotina</taxon>
        <taxon>Pichiomycetes</taxon>
        <taxon>Pichiales</taxon>
        <taxon>Pichiaceae</taxon>
        <taxon>Kuraishia</taxon>
    </lineage>
</organism>
<name>W6MGP5_9ASCO</name>
<dbReference type="InterPro" id="IPR036388">
    <property type="entry name" value="WH-like_DNA-bd_sf"/>
</dbReference>